<organism evidence="3 4">
    <name type="scientific">Aliirhizobium smilacinae</name>
    <dbReference type="NCBI Taxonomy" id="1395944"/>
    <lineage>
        <taxon>Bacteria</taxon>
        <taxon>Pseudomonadati</taxon>
        <taxon>Pseudomonadota</taxon>
        <taxon>Alphaproteobacteria</taxon>
        <taxon>Hyphomicrobiales</taxon>
        <taxon>Rhizobiaceae</taxon>
        <taxon>Aliirhizobium</taxon>
    </lineage>
</organism>
<dbReference type="RefSeq" id="WP_139675055.1">
    <property type="nucleotide sequence ID" value="NZ_VDMN01000001.1"/>
</dbReference>
<evidence type="ECO:0008006" key="5">
    <source>
        <dbReference type="Google" id="ProtNLM"/>
    </source>
</evidence>
<dbReference type="EMBL" id="VDMN01000001">
    <property type="protein sequence ID" value="TNM66059.1"/>
    <property type="molecule type" value="Genomic_DNA"/>
</dbReference>
<evidence type="ECO:0000313" key="4">
    <source>
        <dbReference type="Proteomes" id="UP000311605"/>
    </source>
</evidence>
<evidence type="ECO:0000256" key="2">
    <source>
        <dbReference type="SAM" id="Phobius"/>
    </source>
</evidence>
<name>A0A5C4XRV6_9HYPH</name>
<sequence length="575" mass="62020">MYGQIDADAEDRQAFDETPSILRRLHAVFLTLGMTAAVGITVPFVAMQLVGTQFRAETQIASGTQSGDAIHSAIQELGSKAVLDNVIRTLNLASGEENRPTIVRVISEVLSGEVTTVSQAEEAARQRLRDAMSVNYDATASRIVLGAKAHDPQSAAAIANQLAAELRRALVSDAGEAQSPQVDAMRKAADRAQSALAGFVGKLDEGTRAKLQALHDERGSVAADIAGTEQRLAELTEKQQAASSMKLADVLAKPLPDSLEFTGLEYERQRYVQAELSVQQLAVNLGPLHPRLVAAQGALDGARRDIGGALRQLVASLKDEVASTTKSLAELKDRRITLDADRPLNETAVQLSSLHAAAEEARHNLEKLEGNARSSRPVAISAPPVLRPASPASAERLGPDLVRLAGLGAVIGLLAGLALAALRYRRQSQLASEFDDMPVHLDFPEQDLLVEPAETDATAAGATQLVHHDEDEFLPDHESVEERFAANDTAFGDRMRSLLIENRRPLAETVLPPHVGTLIDESVNRRGEENWPFWADVSADAPDYDEEELLQLQRELAELRELVAEQTARQLKATG</sequence>
<dbReference type="PANTHER" id="PTHR32309">
    <property type="entry name" value="TYROSINE-PROTEIN KINASE"/>
    <property type="match status" value="1"/>
</dbReference>
<keyword evidence="4" id="KW-1185">Reference proteome</keyword>
<dbReference type="PANTHER" id="PTHR32309:SF31">
    <property type="entry name" value="CAPSULAR EXOPOLYSACCHARIDE FAMILY"/>
    <property type="match status" value="1"/>
</dbReference>
<gene>
    <name evidence="3" type="ORF">FHP24_07530</name>
</gene>
<comment type="caution">
    <text evidence="3">The sequence shown here is derived from an EMBL/GenBank/DDBJ whole genome shotgun (WGS) entry which is preliminary data.</text>
</comment>
<evidence type="ECO:0000313" key="3">
    <source>
        <dbReference type="EMBL" id="TNM66059.1"/>
    </source>
</evidence>
<keyword evidence="1" id="KW-0175">Coiled coil</keyword>
<keyword evidence="2" id="KW-0472">Membrane</keyword>
<feature type="transmembrane region" description="Helical" evidence="2">
    <location>
        <begin position="27"/>
        <end position="50"/>
    </location>
</feature>
<keyword evidence="2" id="KW-1133">Transmembrane helix</keyword>
<proteinExistence type="predicted"/>
<keyword evidence="2" id="KW-0812">Transmembrane</keyword>
<reference evidence="3 4" key="1">
    <citation type="submission" date="2019-06" db="EMBL/GenBank/DDBJ databases">
        <title>The draft genome of Rhizobium smilacinae PTYR-5.</title>
        <authorList>
            <person name="Liu L."/>
            <person name="Li L."/>
            <person name="Zhang X."/>
        </authorList>
    </citation>
    <scope>NUCLEOTIDE SEQUENCE [LARGE SCALE GENOMIC DNA]</scope>
    <source>
        <strain evidence="3 4">PTYR-5</strain>
    </source>
</reference>
<dbReference type="Proteomes" id="UP000311605">
    <property type="component" value="Unassembled WGS sequence"/>
</dbReference>
<evidence type="ECO:0000256" key="1">
    <source>
        <dbReference type="SAM" id="Coils"/>
    </source>
</evidence>
<accession>A0A5C4XRV6</accession>
<dbReference type="OrthoDB" id="8404455at2"/>
<dbReference type="InterPro" id="IPR050445">
    <property type="entry name" value="Bact_polysacc_biosynth/exp"/>
</dbReference>
<protein>
    <recommendedName>
        <fullName evidence="5">Succinoglycan biosynthesis transport protein</fullName>
    </recommendedName>
</protein>
<dbReference type="AlphaFoldDB" id="A0A5C4XRV6"/>
<feature type="coiled-coil region" evidence="1">
    <location>
        <begin position="314"/>
        <end position="371"/>
    </location>
</feature>